<gene>
    <name evidence="2" type="ORF">CYBJADRAFT_166936</name>
</gene>
<evidence type="ECO:0000256" key="1">
    <source>
        <dbReference type="SAM" id="Phobius"/>
    </source>
</evidence>
<keyword evidence="3" id="KW-1185">Reference proteome</keyword>
<keyword evidence="1" id="KW-0472">Membrane</keyword>
<feature type="non-terminal residue" evidence="2">
    <location>
        <position position="1"/>
    </location>
</feature>
<keyword evidence="1" id="KW-0812">Transmembrane</keyword>
<sequence length="63" mass="7399">QRCPIRSGPKFFILPCVFPFLAVFLAWKLPWKLPWNPLYIRWAGFAEVRNQHVERTGSVKDLG</sequence>
<organism evidence="2 3">
    <name type="scientific">Cyberlindnera jadinii (strain ATCC 18201 / CBS 1600 / BCRC 20928 / JCM 3617 / NBRC 0987 / NRRL Y-1542)</name>
    <name type="common">Torula yeast</name>
    <name type="synonym">Candida utilis</name>
    <dbReference type="NCBI Taxonomy" id="983966"/>
    <lineage>
        <taxon>Eukaryota</taxon>
        <taxon>Fungi</taxon>
        <taxon>Dikarya</taxon>
        <taxon>Ascomycota</taxon>
        <taxon>Saccharomycotina</taxon>
        <taxon>Saccharomycetes</taxon>
        <taxon>Phaffomycetales</taxon>
        <taxon>Phaffomycetaceae</taxon>
        <taxon>Cyberlindnera</taxon>
    </lineage>
</organism>
<dbReference type="EMBL" id="KV453928">
    <property type="protein sequence ID" value="ODV74236.1"/>
    <property type="molecule type" value="Genomic_DNA"/>
</dbReference>
<dbReference type="AlphaFoldDB" id="A0A1E4S3Y1"/>
<dbReference type="RefSeq" id="XP_020071275.1">
    <property type="nucleotide sequence ID" value="XM_020214694.1"/>
</dbReference>
<keyword evidence="1" id="KW-1133">Transmembrane helix</keyword>
<accession>A0A1E4S3Y1</accession>
<dbReference type="Proteomes" id="UP000094389">
    <property type="component" value="Unassembled WGS sequence"/>
</dbReference>
<reference evidence="2 3" key="1">
    <citation type="journal article" date="2016" name="Proc. Natl. Acad. Sci. U.S.A.">
        <title>Comparative genomics of biotechnologically important yeasts.</title>
        <authorList>
            <person name="Riley R."/>
            <person name="Haridas S."/>
            <person name="Wolfe K.H."/>
            <person name="Lopes M.R."/>
            <person name="Hittinger C.T."/>
            <person name="Goeker M."/>
            <person name="Salamov A.A."/>
            <person name="Wisecaver J.H."/>
            <person name="Long T.M."/>
            <person name="Calvey C.H."/>
            <person name="Aerts A.L."/>
            <person name="Barry K.W."/>
            <person name="Choi C."/>
            <person name="Clum A."/>
            <person name="Coughlan A.Y."/>
            <person name="Deshpande S."/>
            <person name="Douglass A.P."/>
            <person name="Hanson S.J."/>
            <person name="Klenk H.-P."/>
            <person name="LaButti K.M."/>
            <person name="Lapidus A."/>
            <person name="Lindquist E.A."/>
            <person name="Lipzen A.M."/>
            <person name="Meier-Kolthoff J.P."/>
            <person name="Ohm R.A."/>
            <person name="Otillar R.P."/>
            <person name="Pangilinan J.L."/>
            <person name="Peng Y."/>
            <person name="Rokas A."/>
            <person name="Rosa C.A."/>
            <person name="Scheuner C."/>
            <person name="Sibirny A.A."/>
            <person name="Slot J.C."/>
            <person name="Stielow J.B."/>
            <person name="Sun H."/>
            <person name="Kurtzman C.P."/>
            <person name="Blackwell M."/>
            <person name="Grigoriev I.V."/>
            <person name="Jeffries T.W."/>
        </authorList>
    </citation>
    <scope>NUCLEOTIDE SEQUENCE [LARGE SCALE GENOMIC DNA]</scope>
    <source>
        <strain evidence="3">ATCC 18201 / CBS 1600 / BCRC 20928 / JCM 3617 / NBRC 0987 / NRRL Y-1542</strain>
    </source>
</reference>
<dbReference type="GeneID" id="30989090"/>
<name>A0A1E4S3Y1_CYBJN</name>
<proteinExistence type="predicted"/>
<evidence type="ECO:0000313" key="2">
    <source>
        <dbReference type="EMBL" id="ODV74236.1"/>
    </source>
</evidence>
<protein>
    <submittedName>
        <fullName evidence="2">Uncharacterized protein</fullName>
    </submittedName>
</protein>
<feature type="transmembrane region" description="Helical" evidence="1">
    <location>
        <begin position="12"/>
        <end position="29"/>
    </location>
</feature>
<evidence type="ECO:0000313" key="3">
    <source>
        <dbReference type="Proteomes" id="UP000094389"/>
    </source>
</evidence>